<dbReference type="InParanoid" id="A0A1X7UJN7"/>
<feature type="domain" description="C2H2-type" evidence="6">
    <location>
        <begin position="190"/>
        <end position="220"/>
    </location>
</feature>
<feature type="compositionally biased region" description="Polar residues" evidence="5">
    <location>
        <begin position="680"/>
        <end position="707"/>
    </location>
</feature>
<evidence type="ECO:0000256" key="1">
    <source>
        <dbReference type="ARBA" id="ARBA00022723"/>
    </source>
</evidence>
<feature type="domain" description="C2H2-type" evidence="6">
    <location>
        <begin position="161"/>
        <end position="189"/>
    </location>
</feature>
<reference evidence="7" key="2">
    <citation type="submission" date="2017-05" db="UniProtKB">
        <authorList>
            <consortium name="EnsemblMetazoa"/>
        </authorList>
    </citation>
    <scope>IDENTIFICATION</scope>
</reference>
<protein>
    <recommendedName>
        <fullName evidence="6">C2H2-type domain-containing protein</fullName>
    </recommendedName>
</protein>
<dbReference type="FunFam" id="3.30.160.60:FF:000446">
    <property type="entry name" value="Zinc finger protein"/>
    <property type="match status" value="1"/>
</dbReference>
<dbReference type="GO" id="GO:0006357">
    <property type="term" value="P:regulation of transcription by RNA polymerase II"/>
    <property type="evidence" value="ECO:0007669"/>
    <property type="project" value="TreeGrafter"/>
</dbReference>
<keyword evidence="1" id="KW-0479">Metal-binding</keyword>
<dbReference type="PANTHER" id="PTHR46179:SF26">
    <property type="entry name" value="ZINC FINGER PROTEIN 423 HOMOLOG"/>
    <property type="match status" value="1"/>
</dbReference>
<feature type="domain" description="C2H2-type" evidence="6">
    <location>
        <begin position="269"/>
        <end position="298"/>
    </location>
</feature>
<feature type="domain" description="C2H2-type" evidence="6">
    <location>
        <begin position="131"/>
        <end position="160"/>
    </location>
</feature>
<dbReference type="InterPro" id="IPR013087">
    <property type="entry name" value="Znf_C2H2_type"/>
</dbReference>
<evidence type="ECO:0000256" key="4">
    <source>
        <dbReference type="PROSITE-ProRule" id="PRU00042"/>
    </source>
</evidence>
<evidence type="ECO:0000256" key="3">
    <source>
        <dbReference type="ARBA" id="ARBA00022833"/>
    </source>
</evidence>
<proteinExistence type="predicted"/>
<dbReference type="EnsemblMetazoa" id="Aqu2.1.28185_001">
    <property type="protein sequence ID" value="Aqu2.1.28185_001"/>
    <property type="gene ID" value="Aqu2.1.28185"/>
</dbReference>
<dbReference type="OrthoDB" id="9411774at2759"/>
<feature type="compositionally biased region" description="Polar residues" evidence="5">
    <location>
        <begin position="762"/>
        <end position="772"/>
    </location>
</feature>
<dbReference type="eggNOG" id="KOG1721">
    <property type="taxonomic scope" value="Eukaryota"/>
</dbReference>
<dbReference type="SMART" id="SM00355">
    <property type="entry name" value="ZnF_C2H2"/>
    <property type="match status" value="8"/>
</dbReference>
<feature type="compositionally biased region" description="Basic residues" evidence="5">
    <location>
        <begin position="745"/>
        <end position="755"/>
    </location>
</feature>
<dbReference type="EnsemblMetazoa" id="XM_003387587.2">
    <property type="protein sequence ID" value="XP_003387635.1"/>
    <property type="gene ID" value="LOC100633051"/>
</dbReference>
<feature type="compositionally biased region" description="Basic and acidic residues" evidence="5">
    <location>
        <begin position="412"/>
        <end position="423"/>
    </location>
</feature>
<feature type="domain" description="C2H2-type" evidence="6">
    <location>
        <begin position="299"/>
        <end position="328"/>
    </location>
</feature>
<dbReference type="STRING" id="400682.A0A1X7UJN7"/>
<dbReference type="GO" id="GO:0008270">
    <property type="term" value="F:zinc ion binding"/>
    <property type="evidence" value="ECO:0007669"/>
    <property type="project" value="UniProtKB-KW"/>
</dbReference>
<dbReference type="AlphaFoldDB" id="A0A1X7UJN7"/>
<evidence type="ECO:0000313" key="7">
    <source>
        <dbReference type="EnsemblMetazoa" id="Aqu2.1.28185_001"/>
    </source>
</evidence>
<dbReference type="Gene3D" id="3.30.160.60">
    <property type="entry name" value="Classic Zinc Finger"/>
    <property type="match status" value="7"/>
</dbReference>
<feature type="domain" description="C2H2-type" evidence="6">
    <location>
        <begin position="240"/>
        <end position="262"/>
    </location>
</feature>
<organism evidence="7">
    <name type="scientific">Amphimedon queenslandica</name>
    <name type="common">Sponge</name>
    <dbReference type="NCBI Taxonomy" id="400682"/>
    <lineage>
        <taxon>Eukaryota</taxon>
        <taxon>Metazoa</taxon>
        <taxon>Porifera</taxon>
        <taxon>Demospongiae</taxon>
        <taxon>Heteroscleromorpha</taxon>
        <taxon>Haplosclerida</taxon>
        <taxon>Niphatidae</taxon>
        <taxon>Amphimedon</taxon>
    </lineage>
</organism>
<evidence type="ECO:0000313" key="8">
    <source>
        <dbReference type="Proteomes" id="UP000007879"/>
    </source>
</evidence>
<sequence length="958" mass="104332">MRCALIVRKSRQSTIKPQSFQSLTDCSTINHIPYSSVPSVTEVEGNIRDCNTGMGRQTRHSKTNTAFTACTSRQTRSSNLTIASTTGSSSTVASDKVINLKPVKTDVVVPHRSSGGRHLQPPIGNDAKLKHKCPFDGCPWRFATPYKLRRHIKSHTKETPYQCKECGRGFSVRYNLLMHVQTIHSTPQKYSCPVRGCKDAFHTQPRLNGHLRKVHKTDIKQIQAERNDSEDSESSANAVFTCKECQKVFTTQAKLNVHARTHVAPIRPFKCSVEGCHKSFQTADKLEKHSQTHSSVKSWVCPYKDCKRVFLRQSYLKSHLKVHAKEQFICPIPGCEHKLSSELEYNDHVSLHMGYSLPCPQCSLVFPTPKRLELHMHVAHANECLPSGFHMSLIAPNTSVTPHTVPSSLPPVKDEPKAEKEPKSSNIHSLPYLKVEEVEAVIYNHKKDHILSSLSSFGEVVGTEYESDSGYSTFDVSPHGSHASTGFFSNALLSPAITPVTPTPGLPNSTSPVSFGFSDDGLLMNGTGHFFSGSAPHPPLSASSSSDGNYFFEPPTDALSDHAAFSFSSSSSQSKKEVNPLGLESKDSNVLQTVQKATRNVSSFEESKQTVVLVPNSFNPSSSATSNSNKTNEVAPAMSSVTLMTTPPPVKAEDSIVITIKPEVAYSESQSSDMPHKTQLGYTETAPMNTDTSSVASKLASNLSSKPSVPPTLIENGRLVYARVVPVSNGSLPSNKGTGKSSGSKSRHRISKKSKNGGGAHKSSQWPKSMNPGNLVAFRNFILKKLNKEQGGENGPGDEEEELGEELGDNRLLAENDFFPSFRCHESMIGSQGFIPDGDNFEEMFKDVDFNPDSLLSLSEMQETCSLSPFSVTGTSLSDPFSPSSSSSGGGFEMNPFDENMDFDGFFHMFDVTPAGTSSTSLSVAPPSSESELDLLSLSQDLDMIFKSDADPLLGGIS</sequence>
<keyword evidence="3" id="KW-0862">Zinc</keyword>
<dbReference type="PANTHER" id="PTHR46179">
    <property type="entry name" value="ZINC FINGER PROTEIN"/>
    <property type="match status" value="1"/>
</dbReference>
<dbReference type="Pfam" id="PF00096">
    <property type="entry name" value="zf-C2H2"/>
    <property type="match status" value="4"/>
</dbReference>
<feature type="region of interest" description="Disordered" evidence="5">
    <location>
        <begin position="400"/>
        <end position="425"/>
    </location>
</feature>
<dbReference type="InterPro" id="IPR051061">
    <property type="entry name" value="Zinc_finger_trans_reg"/>
</dbReference>
<dbReference type="SUPFAM" id="SSF57667">
    <property type="entry name" value="beta-beta-alpha zinc fingers"/>
    <property type="match status" value="3"/>
</dbReference>
<dbReference type="PROSITE" id="PS00028">
    <property type="entry name" value="ZINC_FINGER_C2H2_1"/>
    <property type="match status" value="8"/>
</dbReference>
<gene>
    <name evidence="7" type="primary">100633051</name>
</gene>
<dbReference type="InterPro" id="IPR036236">
    <property type="entry name" value="Znf_C2H2_sf"/>
</dbReference>
<feature type="region of interest" description="Disordered" evidence="5">
    <location>
        <begin position="728"/>
        <end position="773"/>
    </location>
</feature>
<dbReference type="PROSITE" id="PS50157">
    <property type="entry name" value="ZINC_FINGER_C2H2_2"/>
    <property type="match status" value="6"/>
</dbReference>
<reference evidence="8" key="1">
    <citation type="journal article" date="2010" name="Nature">
        <title>The Amphimedon queenslandica genome and the evolution of animal complexity.</title>
        <authorList>
            <person name="Srivastava M."/>
            <person name="Simakov O."/>
            <person name="Chapman J."/>
            <person name="Fahey B."/>
            <person name="Gauthier M.E."/>
            <person name="Mitros T."/>
            <person name="Richards G.S."/>
            <person name="Conaco C."/>
            <person name="Dacre M."/>
            <person name="Hellsten U."/>
            <person name="Larroux C."/>
            <person name="Putnam N.H."/>
            <person name="Stanke M."/>
            <person name="Adamska M."/>
            <person name="Darling A."/>
            <person name="Degnan S.M."/>
            <person name="Oakley T.H."/>
            <person name="Plachetzki D.C."/>
            <person name="Zhai Y."/>
            <person name="Adamski M."/>
            <person name="Calcino A."/>
            <person name="Cummins S.F."/>
            <person name="Goodstein D.M."/>
            <person name="Harris C."/>
            <person name="Jackson D.J."/>
            <person name="Leys S.P."/>
            <person name="Shu S."/>
            <person name="Woodcroft B.J."/>
            <person name="Vervoort M."/>
            <person name="Kosik K.S."/>
            <person name="Manning G."/>
            <person name="Degnan B.M."/>
            <person name="Rokhsar D.S."/>
        </authorList>
    </citation>
    <scope>NUCLEOTIDE SEQUENCE [LARGE SCALE GENOMIC DNA]</scope>
</reference>
<name>A0A1X7UJN7_AMPQE</name>
<evidence type="ECO:0000259" key="6">
    <source>
        <dbReference type="PROSITE" id="PS50157"/>
    </source>
</evidence>
<feature type="region of interest" description="Disordered" evidence="5">
    <location>
        <begin position="667"/>
        <end position="712"/>
    </location>
</feature>
<dbReference type="KEGG" id="aqu:100633051"/>
<keyword evidence="8" id="KW-1185">Reference proteome</keyword>
<keyword evidence="2 4" id="KW-0863">Zinc-finger</keyword>
<dbReference type="Proteomes" id="UP000007879">
    <property type="component" value="Unassembled WGS sequence"/>
</dbReference>
<accession>A0A1X7UJN7</accession>
<evidence type="ECO:0000256" key="2">
    <source>
        <dbReference type="ARBA" id="ARBA00022771"/>
    </source>
</evidence>
<evidence type="ECO:0000256" key="5">
    <source>
        <dbReference type="SAM" id="MobiDB-lite"/>
    </source>
</evidence>
<dbReference type="GO" id="GO:0005634">
    <property type="term" value="C:nucleus"/>
    <property type="evidence" value="ECO:0007669"/>
    <property type="project" value="UniProtKB-SubCell"/>
</dbReference>